<gene>
    <name evidence="3" type="ORF">C7999DRAFT_11854</name>
</gene>
<sequence length="307" mass="33778">MAAPVLSSPLSSPPTSVVHVALSSPVRKEDEIPILNDHQKATAETIEVNAKESAIDPDGKTEREEKLATQGSGEASQSSTQKRKASIARKPASAKKARSITSGDRKSAAQDKKWEAPFVFTNSKSPLANASLRASTRSSSFEIMRSANAAFKAILLHPDAWDVLTPEEKKDVLAKFPDETRILNAGSEAARPDLASLANDDNFRYDCARYCENIELGRHDEEWLTQAWVAHEKHKRGDYDEFLREQFEEDWGTEMPVESSVKGTESQDESKEASTVLAEPLLDDAQRATAVKDNPPRLSVTTPLFSN</sequence>
<evidence type="ECO:0000256" key="1">
    <source>
        <dbReference type="SAM" id="MobiDB-lite"/>
    </source>
</evidence>
<feature type="domain" description="ASX DEUBAD" evidence="2">
    <location>
        <begin position="148"/>
        <end position="252"/>
    </location>
</feature>
<feature type="region of interest" description="Disordered" evidence="1">
    <location>
        <begin position="25"/>
        <end position="111"/>
    </location>
</feature>
<comment type="caution">
    <text evidence="3">The sequence shown here is derived from an EMBL/GenBank/DDBJ whole genome shotgun (WGS) entry which is preliminary data.</text>
</comment>
<keyword evidence="4" id="KW-1185">Reference proteome</keyword>
<feature type="compositionally biased region" description="Basic residues" evidence="1">
    <location>
        <begin position="81"/>
        <end position="98"/>
    </location>
</feature>
<evidence type="ECO:0000313" key="3">
    <source>
        <dbReference type="EMBL" id="KAK4250379.1"/>
    </source>
</evidence>
<feature type="compositionally biased region" description="Basic and acidic residues" evidence="1">
    <location>
        <begin position="26"/>
        <end position="41"/>
    </location>
</feature>
<feature type="compositionally biased region" description="Polar residues" evidence="1">
    <location>
        <begin position="69"/>
        <end position="80"/>
    </location>
</feature>
<reference evidence="3" key="2">
    <citation type="submission" date="2023-05" db="EMBL/GenBank/DDBJ databases">
        <authorList>
            <consortium name="Lawrence Berkeley National Laboratory"/>
            <person name="Steindorff A."/>
            <person name="Hensen N."/>
            <person name="Bonometti L."/>
            <person name="Westerberg I."/>
            <person name="Brannstrom I.O."/>
            <person name="Guillou S."/>
            <person name="Cros-Aarteil S."/>
            <person name="Calhoun S."/>
            <person name="Haridas S."/>
            <person name="Kuo A."/>
            <person name="Mondo S."/>
            <person name="Pangilinan J."/>
            <person name="Riley R."/>
            <person name="Labutti K."/>
            <person name="Andreopoulos B."/>
            <person name="Lipzen A."/>
            <person name="Chen C."/>
            <person name="Yanf M."/>
            <person name="Daum C."/>
            <person name="Ng V."/>
            <person name="Clum A."/>
            <person name="Ohm R."/>
            <person name="Martin F."/>
            <person name="Silar P."/>
            <person name="Natvig D."/>
            <person name="Lalanne C."/>
            <person name="Gautier V."/>
            <person name="Ament-Velasquez S.L."/>
            <person name="Kruys A."/>
            <person name="Hutchinson M.I."/>
            <person name="Powell A.J."/>
            <person name="Barry K."/>
            <person name="Miller A.N."/>
            <person name="Grigoriev I.V."/>
            <person name="Debuchy R."/>
            <person name="Gladieux P."/>
            <person name="Thoren M.H."/>
            <person name="Johannesson H."/>
        </authorList>
    </citation>
    <scope>NUCLEOTIDE SEQUENCE</scope>
    <source>
        <strain evidence="3">CBS 359.72</strain>
    </source>
</reference>
<feature type="compositionally biased region" description="Basic and acidic residues" evidence="1">
    <location>
        <begin position="49"/>
        <end position="67"/>
    </location>
</feature>
<evidence type="ECO:0000313" key="4">
    <source>
        <dbReference type="Proteomes" id="UP001303647"/>
    </source>
</evidence>
<dbReference type="InterPro" id="IPR028020">
    <property type="entry name" value="ASX_DEUBAD_dom"/>
</dbReference>
<organism evidence="3 4">
    <name type="scientific">Corynascus novoguineensis</name>
    <dbReference type="NCBI Taxonomy" id="1126955"/>
    <lineage>
        <taxon>Eukaryota</taxon>
        <taxon>Fungi</taxon>
        <taxon>Dikarya</taxon>
        <taxon>Ascomycota</taxon>
        <taxon>Pezizomycotina</taxon>
        <taxon>Sordariomycetes</taxon>
        <taxon>Sordariomycetidae</taxon>
        <taxon>Sordariales</taxon>
        <taxon>Chaetomiaceae</taxon>
        <taxon>Corynascus</taxon>
    </lineage>
</organism>
<evidence type="ECO:0000259" key="2">
    <source>
        <dbReference type="Pfam" id="PF13919"/>
    </source>
</evidence>
<name>A0AAN7CXT3_9PEZI</name>
<protein>
    <recommendedName>
        <fullName evidence="2">ASX DEUBAD domain-containing protein</fullName>
    </recommendedName>
</protein>
<feature type="region of interest" description="Disordered" evidence="1">
    <location>
        <begin position="253"/>
        <end position="307"/>
    </location>
</feature>
<reference evidence="3" key="1">
    <citation type="journal article" date="2023" name="Mol. Phylogenet. Evol.">
        <title>Genome-scale phylogeny and comparative genomics of the fungal order Sordariales.</title>
        <authorList>
            <person name="Hensen N."/>
            <person name="Bonometti L."/>
            <person name="Westerberg I."/>
            <person name="Brannstrom I.O."/>
            <person name="Guillou S."/>
            <person name="Cros-Aarteil S."/>
            <person name="Calhoun S."/>
            <person name="Haridas S."/>
            <person name="Kuo A."/>
            <person name="Mondo S."/>
            <person name="Pangilinan J."/>
            <person name="Riley R."/>
            <person name="LaButti K."/>
            <person name="Andreopoulos B."/>
            <person name="Lipzen A."/>
            <person name="Chen C."/>
            <person name="Yan M."/>
            <person name="Daum C."/>
            <person name="Ng V."/>
            <person name="Clum A."/>
            <person name="Steindorff A."/>
            <person name="Ohm R.A."/>
            <person name="Martin F."/>
            <person name="Silar P."/>
            <person name="Natvig D.O."/>
            <person name="Lalanne C."/>
            <person name="Gautier V."/>
            <person name="Ament-Velasquez S.L."/>
            <person name="Kruys A."/>
            <person name="Hutchinson M.I."/>
            <person name="Powell A.J."/>
            <person name="Barry K."/>
            <person name="Miller A.N."/>
            <person name="Grigoriev I.V."/>
            <person name="Debuchy R."/>
            <person name="Gladieux P."/>
            <person name="Hiltunen Thoren M."/>
            <person name="Johannesson H."/>
        </authorList>
    </citation>
    <scope>NUCLEOTIDE SEQUENCE</scope>
    <source>
        <strain evidence="3">CBS 359.72</strain>
    </source>
</reference>
<dbReference type="AlphaFoldDB" id="A0AAN7CXT3"/>
<dbReference type="Proteomes" id="UP001303647">
    <property type="component" value="Unassembled WGS sequence"/>
</dbReference>
<dbReference type="EMBL" id="MU857614">
    <property type="protein sequence ID" value="KAK4250379.1"/>
    <property type="molecule type" value="Genomic_DNA"/>
</dbReference>
<accession>A0AAN7CXT3</accession>
<proteinExistence type="predicted"/>
<dbReference type="Pfam" id="PF13919">
    <property type="entry name" value="ASXH"/>
    <property type="match status" value="1"/>
</dbReference>